<dbReference type="FunFam" id="3.40.640.10:FF:000012">
    <property type="entry name" value="alanine aminotransferase 2"/>
    <property type="match status" value="1"/>
</dbReference>
<dbReference type="FunFam" id="1.10.287.1970:FF:000001">
    <property type="entry name" value="Alanine aminotransferase 2"/>
    <property type="match status" value="1"/>
</dbReference>
<keyword evidence="4" id="KW-0808">Transferase</keyword>
<dbReference type="InterPro" id="IPR015422">
    <property type="entry name" value="PyrdxlP-dep_Trfase_small"/>
</dbReference>
<evidence type="ECO:0000313" key="12">
    <source>
        <dbReference type="Proteomes" id="UP000716291"/>
    </source>
</evidence>
<dbReference type="AlphaFoldDB" id="A0A9P7BT34"/>
<evidence type="ECO:0000256" key="4">
    <source>
        <dbReference type="ARBA" id="ARBA00022679"/>
    </source>
</evidence>
<dbReference type="Pfam" id="PF00155">
    <property type="entry name" value="Aminotran_1_2"/>
    <property type="match status" value="1"/>
</dbReference>
<evidence type="ECO:0000256" key="7">
    <source>
        <dbReference type="ARBA" id="ARBA00077894"/>
    </source>
</evidence>
<dbReference type="GO" id="GO:0008483">
    <property type="term" value="F:transaminase activity"/>
    <property type="evidence" value="ECO:0007669"/>
    <property type="project" value="UniProtKB-KW"/>
</dbReference>
<dbReference type="CDD" id="cd00609">
    <property type="entry name" value="AAT_like"/>
    <property type="match status" value="1"/>
</dbReference>
<evidence type="ECO:0000256" key="5">
    <source>
        <dbReference type="ARBA" id="ARBA00022898"/>
    </source>
</evidence>
<evidence type="ECO:0000256" key="8">
    <source>
        <dbReference type="ARBA" id="ARBA00078532"/>
    </source>
</evidence>
<proteinExistence type="inferred from homology"/>
<evidence type="ECO:0000256" key="6">
    <source>
        <dbReference type="ARBA" id="ARBA00025785"/>
    </source>
</evidence>
<comment type="caution">
    <text evidence="11">The sequence shown here is derived from an EMBL/GenBank/DDBJ whole genome shotgun (WGS) entry which is preliminary data.</text>
</comment>
<dbReference type="EMBL" id="JAANQT010000703">
    <property type="protein sequence ID" value="KAG1308983.1"/>
    <property type="molecule type" value="Genomic_DNA"/>
</dbReference>
<comment type="similarity">
    <text evidence="6">Belongs to the class-I pyridoxal-phosphate-dependent aminotransferase family. Alanine aminotransferase subfamily.</text>
</comment>
<organism evidence="11 12">
    <name type="scientific">Rhizopus oryzae</name>
    <name type="common">Mucormycosis agent</name>
    <name type="synonym">Rhizopus arrhizus var. delemar</name>
    <dbReference type="NCBI Taxonomy" id="64495"/>
    <lineage>
        <taxon>Eukaryota</taxon>
        <taxon>Fungi</taxon>
        <taxon>Fungi incertae sedis</taxon>
        <taxon>Mucoromycota</taxon>
        <taxon>Mucoromycotina</taxon>
        <taxon>Mucoromycetes</taxon>
        <taxon>Mucorales</taxon>
        <taxon>Mucorineae</taxon>
        <taxon>Rhizopodaceae</taxon>
        <taxon>Rhizopus</taxon>
    </lineage>
</organism>
<dbReference type="InterPro" id="IPR015424">
    <property type="entry name" value="PyrdxlP-dep_Trfase"/>
</dbReference>
<keyword evidence="5" id="KW-0663">Pyridoxal phosphate</keyword>
<evidence type="ECO:0000256" key="2">
    <source>
        <dbReference type="ARBA" id="ARBA00011738"/>
    </source>
</evidence>
<dbReference type="GO" id="GO:0030170">
    <property type="term" value="F:pyridoxal phosphate binding"/>
    <property type="evidence" value="ECO:0007669"/>
    <property type="project" value="InterPro"/>
</dbReference>
<protein>
    <recommendedName>
        <fullName evidence="7">Glutamate pyruvate transaminase</fullName>
    </recommendedName>
    <alternativeName>
        <fullName evidence="8">Glutamic--alanine transaminase</fullName>
    </alternativeName>
    <alternativeName>
        <fullName evidence="9">Glutamic--pyruvic transaminase</fullName>
    </alternativeName>
</protein>
<name>A0A9P7BT34_RHIOR</name>
<feature type="domain" description="Aminotransferase class I/classII large" evidence="10">
    <location>
        <begin position="133"/>
        <end position="499"/>
    </location>
</feature>
<accession>A0A9P7BT34</accession>
<dbReference type="InterPro" id="IPR045088">
    <property type="entry name" value="ALAT1/2-like"/>
</dbReference>
<dbReference type="PANTHER" id="PTHR11751:SF29">
    <property type="entry name" value="ALANINE TRANSAMINASE"/>
    <property type="match status" value="1"/>
</dbReference>
<dbReference type="InterPro" id="IPR004839">
    <property type="entry name" value="Aminotransferase_I/II_large"/>
</dbReference>
<evidence type="ECO:0000259" key="10">
    <source>
        <dbReference type="Pfam" id="PF00155"/>
    </source>
</evidence>
<dbReference type="Gene3D" id="3.90.1150.10">
    <property type="entry name" value="Aspartate Aminotransferase, domain 1"/>
    <property type="match status" value="1"/>
</dbReference>
<dbReference type="SUPFAM" id="SSF53383">
    <property type="entry name" value="PLP-dependent transferases"/>
    <property type="match status" value="1"/>
</dbReference>
<comment type="subunit">
    <text evidence="2">Homodimer.</text>
</comment>
<evidence type="ECO:0000313" key="11">
    <source>
        <dbReference type="EMBL" id="KAG1308983.1"/>
    </source>
</evidence>
<dbReference type="Gene3D" id="3.40.640.10">
    <property type="entry name" value="Type I PLP-dependent aspartate aminotransferase-like (Major domain)"/>
    <property type="match status" value="1"/>
</dbReference>
<dbReference type="InterPro" id="IPR015421">
    <property type="entry name" value="PyrdxlP-dep_Trfase_major"/>
</dbReference>
<dbReference type="Proteomes" id="UP000716291">
    <property type="component" value="Unassembled WGS sequence"/>
</dbReference>
<keyword evidence="3" id="KW-0032">Aminotransferase</keyword>
<sequence length="523" mass="59550">MIQPIIRVNIIRQFRFLRTRLFSTVTLVRRSKDVEKSSKILTRETINPYVKSAEYAVLGTIPAHAEIINKIIKTEPERFKFDKIVSCNIGNPHIFNQKPITFFRQVTSLLENEDLLKQENREIVRKLYPEDAIARAETLSKHIGPLGAYSESKGILHIRENIAKFIELRDGYKACPETIFLTQGAGEGIQRVLQILHQPCHTQQTGVMIPIPQYPIYTAALQLMGAKPVPYYLDSGKHFALDLERLQQSVREARQQDIHVRALVVINPGNPTGQCLPEENIREVIQFCHEEGLVVLADEVYQANVFQPKNHPFHSFRKVLMSMDPKYGQQELFSFHSISKGMVGECGRRGGYVECLNIDSGVLEELYKVFSIFSGANIQGQIMVDLMIHPPVEGDPSYPQYKTEMDAIHTSYHRRAQKLAECFNRLEGVSCDDAKGAMYLFPRIRLPPNAMIEARRASMSPDNFYALALLNETGICVVPGSGFGQEPGTFHIRCSFLPEESLFDKLCLDIEQFHKGFMEQYKD</sequence>
<dbReference type="Gene3D" id="1.10.287.1970">
    <property type="match status" value="1"/>
</dbReference>
<evidence type="ECO:0000256" key="3">
    <source>
        <dbReference type="ARBA" id="ARBA00022576"/>
    </source>
</evidence>
<gene>
    <name evidence="11" type="ORF">G6F64_005652</name>
</gene>
<evidence type="ECO:0000256" key="9">
    <source>
        <dbReference type="ARBA" id="ARBA00080525"/>
    </source>
</evidence>
<reference evidence="11" key="1">
    <citation type="journal article" date="2020" name="Microb. Genom.">
        <title>Genetic diversity of clinical and environmental Mucorales isolates obtained from an investigation of mucormycosis cases among solid organ transplant recipients.</title>
        <authorList>
            <person name="Nguyen M.H."/>
            <person name="Kaul D."/>
            <person name="Muto C."/>
            <person name="Cheng S.J."/>
            <person name="Richter R.A."/>
            <person name="Bruno V.M."/>
            <person name="Liu G."/>
            <person name="Beyhan S."/>
            <person name="Sundermann A.J."/>
            <person name="Mounaud S."/>
            <person name="Pasculle A.W."/>
            <person name="Nierman W.C."/>
            <person name="Driscoll E."/>
            <person name="Cumbie R."/>
            <person name="Clancy C.J."/>
            <person name="Dupont C.L."/>
        </authorList>
    </citation>
    <scope>NUCLEOTIDE SEQUENCE</scope>
    <source>
        <strain evidence="11">GL11</strain>
    </source>
</reference>
<dbReference type="FunFam" id="3.90.1150.10:FF:000010">
    <property type="entry name" value="Alanine aminotransferase 2"/>
    <property type="match status" value="1"/>
</dbReference>
<dbReference type="PANTHER" id="PTHR11751">
    <property type="entry name" value="ALANINE AMINOTRANSFERASE"/>
    <property type="match status" value="1"/>
</dbReference>
<comment type="cofactor">
    <cofactor evidence="1">
        <name>pyridoxal 5'-phosphate</name>
        <dbReference type="ChEBI" id="CHEBI:597326"/>
    </cofactor>
</comment>
<keyword evidence="12" id="KW-1185">Reference proteome</keyword>
<evidence type="ECO:0000256" key="1">
    <source>
        <dbReference type="ARBA" id="ARBA00001933"/>
    </source>
</evidence>